<evidence type="ECO:0000256" key="3">
    <source>
        <dbReference type="ARBA" id="ARBA00022837"/>
    </source>
</evidence>
<organism evidence="9 10">
    <name type="scientific">Phytophthora fragariaefolia</name>
    <dbReference type="NCBI Taxonomy" id="1490495"/>
    <lineage>
        <taxon>Eukaryota</taxon>
        <taxon>Sar</taxon>
        <taxon>Stramenopiles</taxon>
        <taxon>Oomycota</taxon>
        <taxon>Peronosporomycetes</taxon>
        <taxon>Peronosporales</taxon>
        <taxon>Peronosporaceae</taxon>
        <taxon>Phytophthora</taxon>
    </lineage>
</organism>
<keyword evidence="3" id="KW-0106">Calcium</keyword>
<dbReference type="GO" id="GO:0016020">
    <property type="term" value="C:membrane"/>
    <property type="evidence" value="ECO:0007669"/>
    <property type="project" value="InterPro"/>
</dbReference>
<keyword evidence="6" id="KW-0472">Membrane</keyword>
<keyword evidence="2" id="KW-0677">Repeat</keyword>
<keyword evidence="6" id="KW-1133">Transmembrane helix</keyword>
<evidence type="ECO:0000256" key="4">
    <source>
        <dbReference type="ARBA" id="ARBA00023065"/>
    </source>
</evidence>
<dbReference type="SUPFAM" id="SSF49785">
    <property type="entry name" value="Galactose-binding domain-like"/>
    <property type="match status" value="1"/>
</dbReference>
<dbReference type="PANTHER" id="PTHR11878:SF65">
    <property type="entry name" value="NA_CA-EXCHANGE PROTEIN, ISOFORM G"/>
    <property type="match status" value="1"/>
</dbReference>
<keyword evidence="6" id="KW-0812">Transmembrane</keyword>
<dbReference type="PROSITE" id="PS50026">
    <property type="entry name" value="EGF_3"/>
    <property type="match status" value="1"/>
</dbReference>
<dbReference type="EMBL" id="BSXT01000091">
    <property type="protein sequence ID" value="GMF17366.1"/>
    <property type="molecule type" value="Genomic_DNA"/>
</dbReference>
<dbReference type="Gene3D" id="2.60.120.260">
    <property type="entry name" value="Galactose-binding domain-like"/>
    <property type="match status" value="1"/>
</dbReference>
<proteinExistence type="predicted"/>
<dbReference type="OrthoDB" id="418484at2759"/>
<dbReference type="PANTHER" id="PTHR11878">
    <property type="entry name" value="SODIUM/CALCIUM EXCHANGER"/>
    <property type="match status" value="1"/>
</dbReference>
<gene>
    <name evidence="9" type="ORF">Pfra01_000119100</name>
</gene>
<dbReference type="GO" id="GO:0098703">
    <property type="term" value="P:calcium ion import across plasma membrane"/>
    <property type="evidence" value="ECO:0007669"/>
    <property type="project" value="TreeGrafter"/>
</dbReference>
<dbReference type="CDD" id="cd00053">
    <property type="entry name" value="EGF"/>
    <property type="match status" value="1"/>
</dbReference>
<evidence type="ECO:0000256" key="1">
    <source>
        <dbReference type="ARBA" id="ARBA00022729"/>
    </source>
</evidence>
<accession>A0A9W6TPF1</accession>
<evidence type="ECO:0000313" key="9">
    <source>
        <dbReference type="EMBL" id="GMF17366.1"/>
    </source>
</evidence>
<comment type="caution">
    <text evidence="5">Lacks conserved residue(s) required for the propagation of feature annotation.</text>
</comment>
<feature type="transmembrane region" description="Helical" evidence="6">
    <location>
        <begin position="2043"/>
        <end position="2065"/>
    </location>
</feature>
<keyword evidence="1 7" id="KW-0732">Signal</keyword>
<feature type="chain" id="PRO_5040729983" evidence="7">
    <location>
        <begin position="27"/>
        <end position="2110"/>
    </location>
</feature>
<reference evidence="9" key="1">
    <citation type="submission" date="2023-04" db="EMBL/GenBank/DDBJ databases">
        <title>Phytophthora fragariaefolia NBRC 109709.</title>
        <authorList>
            <person name="Ichikawa N."/>
            <person name="Sato H."/>
            <person name="Tonouchi N."/>
        </authorList>
    </citation>
    <scope>NUCLEOTIDE SEQUENCE</scope>
    <source>
        <strain evidence="9">NBRC 109709</strain>
    </source>
</reference>
<name>A0A9W6TPF1_9STRA</name>
<dbReference type="SMART" id="SM00237">
    <property type="entry name" value="Calx_beta"/>
    <property type="match status" value="2"/>
</dbReference>
<keyword evidence="10" id="KW-1185">Reference proteome</keyword>
<comment type="caution">
    <text evidence="9">The sequence shown here is derived from an EMBL/GenBank/DDBJ whole genome shotgun (WGS) entry which is preliminary data.</text>
</comment>
<dbReference type="Pfam" id="PF03160">
    <property type="entry name" value="Calx-beta"/>
    <property type="match status" value="3"/>
</dbReference>
<dbReference type="InterPro" id="IPR038081">
    <property type="entry name" value="CalX-like_sf"/>
</dbReference>
<dbReference type="Proteomes" id="UP001165121">
    <property type="component" value="Unassembled WGS sequence"/>
</dbReference>
<dbReference type="InterPro" id="IPR051171">
    <property type="entry name" value="CaCA"/>
</dbReference>
<evidence type="ECO:0000256" key="2">
    <source>
        <dbReference type="ARBA" id="ARBA00022737"/>
    </source>
</evidence>
<keyword evidence="5" id="KW-0245">EGF-like domain</keyword>
<evidence type="ECO:0000313" key="10">
    <source>
        <dbReference type="Proteomes" id="UP001165121"/>
    </source>
</evidence>
<dbReference type="InterPro" id="IPR000742">
    <property type="entry name" value="EGF"/>
</dbReference>
<dbReference type="InterPro" id="IPR008979">
    <property type="entry name" value="Galactose-bd-like_sf"/>
</dbReference>
<evidence type="ECO:0000256" key="7">
    <source>
        <dbReference type="SAM" id="SignalP"/>
    </source>
</evidence>
<evidence type="ECO:0000259" key="8">
    <source>
        <dbReference type="PROSITE" id="PS50026"/>
    </source>
</evidence>
<keyword evidence="4" id="KW-0406">Ion transport</keyword>
<dbReference type="Gene3D" id="2.60.40.2030">
    <property type="match status" value="3"/>
</dbReference>
<feature type="signal peptide" evidence="7">
    <location>
        <begin position="1"/>
        <end position="26"/>
    </location>
</feature>
<dbReference type="GO" id="GO:0007154">
    <property type="term" value="P:cell communication"/>
    <property type="evidence" value="ECO:0007669"/>
    <property type="project" value="InterPro"/>
</dbReference>
<protein>
    <submittedName>
        <fullName evidence="9">Unnamed protein product</fullName>
    </submittedName>
</protein>
<sequence>MKSGSTHLRCYVGLLVHIGFLHVLQAGTFDFDAQDYTFPENSSTVQVKIVRTGGTSGSVVVKYALARPMDATATVNKNFKLIDSVYEVKFDENQLEGNIGIELINDGIYEANEYFYLEISSVTSPAKIGPNHLVAVFIADDGDAGQFNFAVPFIFCREDSGNADVLIERSIGFSSASYVPVTLVVSTVTVDGNATSGGSKAFDYLSASQQLSWATDEIKKTFSVKIFNNNKYQSKSRSIKVRLDSVEGGASIGKLPEMWIYIIDDRDAGTLSFELSHYEVMENAKKVTVNVTRSGILDSTNVNTYTDGAVEVDIATYSGTIVPGKFKYDLEYDYGVVEARGCTHISPCTADASVAYAPLQTTRLQFSDKEASKTVDIVILNNDLFQAPDQVFKVILKNVGGGAHLGVDYEHPVEWSWYHDNFLALETHSDQLLDNVGTIVTISDDGDAAVIVSKASLSVSEIGQIDNFRVRLNSQPASDVTVQLGASAADLKIDLPSLTFSSANWNQYQTVTVEAVPNDIADSIHSSIISISASSDDTFYNSPLKTKAASSGYTLALGIYTQKWGTYDTGNIEQAFPWDDNDGVLTSPSLHSSIKAFIIDDDQPILSIVPEDVRYQETSVPRGVVCVRENGHDASVEIALLSEPRANVAISLVVDGDSRIHVDPEVIHVTPSTWKNHQYIKISASTASSTLASNEVTYSKVLFYSTSTGDALYDQGNKPAGMVFVQRYPAAVVLLNSARATTQENGGDKATVGYDIQLGSEPMHWQPQEGKYKPFELTHLPNADTTLFFSTKSQGPFGSSTTLTTASNSSLSTTTESIKSVALVRFDTYPLIQTKTGSSQVGQAIFRLYRLSGGENRGLGGIVAGVTAANMDTSDTWSEASLQTQCTVHNAKVIPECSLVENGLSVPSLFPSLTTFVDVSAQTDGETLVKQSRKVDSDTNQFVPSSGWIEIDVTAAVNRVLSQQRDSSSGHHTISFLVYSRSIATFLYDDVDEIIFASKEYSNADFQPQLQILASGSVNLALSGTVSQSQQGKASAAIDGETISNTGVASSYAMSRAVDAYPWWQIDLNSIRRIEDIVITIKKKVPATDLEEPQLAAVFWVFLSDKPFPMSNNETEDFLSTKAVSLYSCQFRVLSRSFDASETEIITYRWRINGEMNGNYGEDRFVADYTTPTEAQYLRLQIQGENSILLNEVEIYQQAFASTRISIGGYMPSAAHALNQQNQIEFSLSAMQDTEDPLPCDNTTRICRHELLFTSGTWRTAQQVQVTAVDDHVAIGDRDVMVTHTAESLDPDYAGDSFCEGSCNGHLFNDSSVKPLLIQEDDENKVILSKSKVDVIEGSNAYPTATSFYKPSVVLPRYIRCSNDPALLIDVQTSPDKYCAPSFTGASAKPWETCVTNTSALPLESGSAWMMAGFESATNLSTMSMIVPSLTGTKYIRQITLWGNFKRSITSVSDSILNISKDWNKMATVKVPMKSGPPQTVKMSGLSDFTVQSVLLVFDSSFDAINDCVLAPKVSMTGYKPIPFPLSLRGDLSNPNSVPPERSHLSRMHLYGVSDSVLIKLSSEPLADVLISVRAEAASAFIATFGAANNSNTSDLLIDLIGANYESGDIRQYRMPAALRFNAENWNVSQKLTFMAVDDNTYLGDRTLVMHMISYSTDIKGNVIPFQSIGDSAVVRYETLLSSTLSYSSAEFIVSDHQDSVWPFHNVAAWRSVSGSIEIAVVDDDLPGVTISASDVVASESCLESNFSVSLDSAPLQDVNIKISYEMDLTLFSASPLEMTFTRLNWYMPQVIHIYPVANVINDGAFPFTLNYERLIPKAKQPILLHTVISTDDWYNGLKVGTNENDSSVLYVVNQGSRIIIEDDDTGCDKEYDCLNGGECLHKSSGNVCWCPPTFGMKNCSLICERESECAFDRVLFNIRCYEGELQPACGSTFSAKVLTAELYRMLTTKPFTGLDGEVHPKLSLDLISEAMYVVNNSRATCVDGSEECISVSIDFKRPDLDDTSITSKLFAYQEAGSLKSSPMHIELMTADPQYLKSSSATIGMWIFVGFCGAALTGAGGLFAARAIHAKTSHVVPDNDFPGEQTELLAVGATSPNRGGGICSSTLSTT</sequence>
<feature type="disulfide bond" evidence="5">
    <location>
        <begin position="1891"/>
        <end position="1900"/>
    </location>
</feature>
<keyword evidence="4" id="KW-0813">Transport</keyword>
<dbReference type="SUPFAM" id="SSF141072">
    <property type="entry name" value="CalX-like"/>
    <property type="match status" value="3"/>
</dbReference>
<feature type="domain" description="EGF-like" evidence="8">
    <location>
        <begin position="1864"/>
        <end position="1901"/>
    </location>
</feature>
<evidence type="ECO:0000256" key="6">
    <source>
        <dbReference type="SAM" id="Phobius"/>
    </source>
</evidence>
<dbReference type="InterPro" id="IPR003644">
    <property type="entry name" value="Calx_beta"/>
</dbReference>
<keyword evidence="5" id="KW-1015">Disulfide bond</keyword>
<evidence type="ECO:0000256" key="5">
    <source>
        <dbReference type="PROSITE-ProRule" id="PRU00076"/>
    </source>
</evidence>
<dbReference type="GO" id="GO:0005432">
    <property type="term" value="F:calcium:sodium antiporter activity"/>
    <property type="evidence" value="ECO:0007669"/>
    <property type="project" value="TreeGrafter"/>
</dbReference>